<evidence type="ECO:0000256" key="3">
    <source>
        <dbReference type="ARBA" id="ARBA00023027"/>
    </source>
</evidence>
<evidence type="ECO:0000313" key="7">
    <source>
        <dbReference type="EMBL" id="CAB4869481.1"/>
    </source>
</evidence>
<evidence type="ECO:0000256" key="2">
    <source>
        <dbReference type="ARBA" id="ARBA00023002"/>
    </source>
</evidence>
<dbReference type="InterPro" id="IPR002347">
    <property type="entry name" value="SDR_fam"/>
</dbReference>
<dbReference type="EMBL" id="CAFBPM010000045">
    <property type="protein sequence ID" value="CAB5033566.1"/>
    <property type="molecule type" value="Genomic_DNA"/>
</dbReference>
<dbReference type="PANTHER" id="PTHR24321">
    <property type="entry name" value="DEHYDROGENASES, SHORT CHAIN"/>
    <property type="match status" value="1"/>
</dbReference>
<dbReference type="PANTHER" id="PTHR24321:SF8">
    <property type="entry name" value="ESTRADIOL 17-BETA-DEHYDROGENASE 8-RELATED"/>
    <property type="match status" value="1"/>
</dbReference>
<dbReference type="PRINTS" id="PR00081">
    <property type="entry name" value="GDHRDH"/>
</dbReference>
<evidence type="ECO:0000259" key="5">
    <source>
        <dbReference type="SMART" id="SM00822"/>
    </source>
</evidence>
<proteinExistence type="inferred from homology"/>
<reference evidence="8" key="1">
    <citation type="submission" date="2020-05" db="EMBL/GenBank/DDBJ databases">
        <authorList>
            <person name="Chiriac C."/>
            <person name="Salcher M."/>
            <person name="Ghai R."/>
            <person name="Kavagutti S V."/>
        </authorList>
    </citation>
    <scope>NUCLEOTIDE SEQUENCE</scope>
</reference>
<comment type="similarity">
    <text evidence="1">Belongs to the short-chain dehydrogenases/reductases (SDR) family.</text>
</comment>
<dbReference type="GO" id="GO:0016491">
    <property type="term" value="F:oxidoreductase activity"/>
    <property type="evidence" value="ECO:0007669"/>
    <property type="project" value="UniProtKB-KW"/>
</dbReference>
<organism evidence="8">
    <name type="scientific">freshwater metagenome</name>
    <dbReference type="NCBI Taxonomy" id="449393"/>
    <lineage>
        <taxon>unclassified sequences</taxon>
        <taxon>metagenomes</taxon>
        <taxon>ecological metagenomes</taxon>
    </lineage>
</organism>
<dbReference type="Gene3D" id="3.40.50.720">
    <property type="entry name" value="NAD(P)-binding Rossmann-like Domain"/>
    <property type="match status" value="1"/>
</dbReference>
<dbReference type="PROSITE" id="PS00061">
    <property type="entry name" value="ADH_SHORT"/>
    <property type="match status" value="1"/>
</dbReference>
<dbReference type="FunFam" id="3.40.50.720:FF:000084">
    <property type="entry name" value="Short-chain dehydrogenase reductase"/>
    <property type="match status" value="1"/>
</dbReference>
<evidence type="ECO:0000313" key="6">
    <source>
        <dbReference type="EMBL" id="CAB4831276.1"/>
    </source>
</evidence>
<dbReference type="InterPro" id="IPR057326">
    <property type="entry name" value="KR_dom"/>
</dbReference>
<evidence type="ECO:0000256" key="1">
    <source>
        <dbReference type="ARBA" id="ARBA00006484"/>
    </source>
</evidence>
<gene>
    <name evidence="6" type="ORF">UFOPK3164_01205</name>
    <name evidence="7" type="ORF">UFOPK3427_00698</name>
    <name evidence="8" type="ORF">UFOPK4112_01939</name>
</gene>
<evidence type="ECO:0000313" key="8">
    <source>
        <dbReference type="EMBL" id="CAB5033566.1"/>
    </source>
</evidence>
<dbReference type="InterPro" id="IPR020904">
    <property type="entry name" value="Sc_DH/Rdtase_CS"/>
</dbReference>
<keyword evidence="2" id="KW-0560">Oxidoreductase</keyword>
<dbReference type="AlphaFoldDB" id="A0A6J7RXY3"/>
<name>A0A6J7RXY3_9ZZZZ</name>
<dbReference type="EMBL" id="CAFABE010000059">
    <property type="protein sequence ID" value="CAB4831276.1"/>
    <property type="molecule type" value="Genomic_DNA"/>
</dbReference>
<dbReference type="EMBL" id="CAFBLT010000001">
    <property type="protein sequence ID" value="CAB4869481.1"/>
    <property type="molecule type" value="Genomic_DNA"/>
</dbReference>
<keyword evidence="3" id="KW-0520">NAD</keyword>
<feature type="region of interest" description="Disordered" evidence="4">
    <location>
        <begin position="1"/>
        <end position="38"/>
    </location>
</feature>
<dbReference type="SUPFAM" id="SSF51735">
    <property type="entry name" value="NAD(P)-binding Rossmann-fold domains"/>
    <property type="match status" value="1"/>
</dbReference>
<dbReference type="SMART" id="SM00822">
    <property type="entry name" value="PKS_KR"/>
    <property type="match status" value="1"/>
</dbReference>
<accession>A0A6J7RXY3</accession>
<sequence length="299" mass="30957">MATTKSKKAPSKTNRPRGAIRKKANVNSSPTRARRTTTRRVPWEHLGHPSTGVVVTGGASGIGEACALHLAEAGRPVAIWDIDKKGAERVADECAARFRVPTIGLGLDVSKSKGFAAALSSSLKALGQIGGLVHAAGIAGAVQVTMLDDESWDAVLDVNLRAAAILTKELTPSLLDAGPGSAIVYLSSIEAFFGHDFLPAYSASKAGLLGLTRSAAHTLGPHGIRVNAVCPGAVDTPLLAPLLEIEGQRADLERRTPLQRLAVPDDIAKVVRFLLSDEAGYVSGASLVVDGGLTAISGI</sequence>
<evidence type="ECO:0000256" key="4">
    <source>
        <dbReference type="SAM" id="MobiDB-lite"/>
    </source>
</evidence>
<dbReference type="CDD" id="cd05233">
    <property type="entry name" value="SDR_c"/>
    <property type="match status" value="1"/>
</dbReference>
<feature type="domain" description="Ketoreductase" evidence="5">
    <location>
        <begin position="52"/>
        <end position="222"/>
    </location>
</feature>
<dbReference type="Pfam" id="PF13561">
    <property type="entry name" value="adh_short_C2"/>
    <property type="match status" value="1"/>
</dbReference>
<feature type="compositionally biased region" description="Basic residues" evidence="4">
    <location>
        <begin position="1"/>
        <end position="24"/>
    </location>
</feature>
<dbReference type="InterPro" id="IPR036291">
    <property type="entry name" value="NAD(P)-bd_dom_sf"/>
</dbReference>
<protein>
    <submittedName>
        <fullName evidence="8">Unannotated protein</fullName>
    </submittedName>
</protein>
<dbReference type="PRINTS" id="PR00080">
    <property type="entry name" value="SDRFAMILY"/>
</dbReference>